<organism evidence="4 5">
    <name type="scientific">Streptomyces armeniacus</name>
    <dbReference type="NCBI Taxonomy" id="83291"/>
    <lineage>
        <taxon>Bacteria</taxon>
        <taxon>Bacillati</taxon>
        <taxon>Actinomycetota</taxon>
        <taxon>Actinomycetes</taxon>
        <taxon>Kitasatosporales</taxon>
        <taxon>Streptomycetaceae</taxon>
        <taxon>Streptomyces</taxon>
    </lineage>
</organism>
<sequence length="187" mass="20428">MPVLQTALERLPVSGDVLELACGSGQWTQLLASRVRSLTAVDAAPEMLALARQRVPDRAVRFRQIDLFDWQPDRRYDTVFFAFWLTHVPMDRMPGFWSAVRAALRPGGRVVFLDDGSVKAQLEDATSAAGGAVVRRCLRDGSEHHAIKVFHTPDSLTALLAGFGWDASVGTIDQYHLSGVAAPSEVG</sequence>
<evidence type="ECO:0000256" key="2">
    <source>
        <dbReference type="ARBA" id="ARBA00022679"/>
    </source>
</evidence>
<reference evidence="4 5" key="1">
    <citation type="submission" date="2018-07" db="EMBL/GenBank/DDBJ databases">
        <title>Draft genome of the type strain Streptomyces armeniacus ATCC 15676.</title>
        <authorList>
            <person name="Labana P."/>
            <person name="Gosse J.T."/>
            <person name="Boddy C.N."/>
        </authorList>
    </citation>
    <scope>NUCLEOTIDE SEQUENCE [LARGE SCALE GENOMIC DNA]</scope>
    <source>
        <strain evidence="4 5">ATCC 15676</strain>
    </source>
</reference>
<dbReference type="PANTHER" id="PTHR43861:SF1">
    <property type="entry name" value="TRANS-ACONITATE 2-METHYLTRANSFERASE"/>
    <property type="match status" value="1"/>
</dbReference>
<dbReference type="CDD" id="cd02440">
    <property type="entry name" value="AdoMet_MTases"/>
    <property type="match status" value="1"/>
</dbReference>
<keyword evidence="5" id="KW-1185">Reference proteome</keyword>
<dbReference type="InterPro" id="IPR029063">
    <property type="entry name" value="SAM-dependent_MTases_sf"/>
</dbReference>
<dbReference type="Pfam" id="PF13649">
    <property type="entry name" value="Methyltransf_25"/>
    <property type="match status" value="1"/>
</dbReference>
<proteinExistence type="predicted"/>
<dbReference type="Proteomes" id="UP000254425">
    <property type="component" value="Chromosome"/>
</dbReference>
<accession>A0A345Y191</accession>
<evidence type="ECO:0000313" key="5">
    <source>
        <dbReference type="Proteomes" id="UP000254425"/>
    </source>
</evidence>
<evidence type="ECO:0000313" key="4">
    <source>
        <dbReference type="EMBL" id="AXK37657.1"/>
    </source>
</evidence>
<evidence type="ECO:0000256" key="1">
    <source>
        <dbReference type="ARBA" id="ARBA00022603"/>
    </source>
</evidence>
<dbReference type="Gene3D" id="3.40.50.150">
    <property type="entry name" value="Vaccinia Virus protein VP39"/>
    <property type="match status" value="1"/>
</dbReference>
<dbReference type="InterPro" id="IPR041698">
    <property type="entry name" value="Methyltransf_25"/>
</dbReference>
<dbReference type="EMBL" id="CP031320">
    <property type="protein sequence ID" value="AXK37657.1"/>
    <property type="molecule type" value="Genomic_DNA"/>
</dbReference>
<dbReference type="SUPFAM" id="SSF53335">
    <property type="entry name" value="S-adenosyl-L-methionine-dependent methyltransferases"/>
    <property type="match status" value="1"/>
</dbReference>
<protein>
    <submittedName>
        <fullName evidence="4">Class I SAM-dependent methyltransferase</fullName>
    </submittedName>
</protein>
<feature type="domain" description="Methyltransferase" evidence="3">
    <location>
        <begin position="17"/>
        <end position="108"/>
    </location>
</feature>
<dbReference type="AlphaFoldDB" id="A0A345Y191"/>
<dbReference type="KEGG" id="sarm:DVA86_26195"/>
<name>A0A345Y191_9ACTN</name>
<gene>
    <name evidence="4" type="ORF">DVA86_26195</name>
</gene>
<dbReference type="GO" id="GO:0017000">
    <property type="term" value="P:antibiotic biosynthetic process"/>
    <property type="evidence" value="ECO:0007669"/>
    <property type="project" value="UniProtKB-ARBA"/>
</dbReference>
<keyword evidence="2 4" id="KW-0808">Transferase</keyword>
<evidence type="ECO:0000259" key="3">
    <source>
        <dbReference type="Pfam" id="PF13649"/>
    </source>
</evidence>
<dbReference type="GO" id="GO:0032259">
    <property type="term" value="P:methylation"/>
    <property type="evidence" value="ECO:0007669"/>
    <property type="project" value="UniProtKB-KW"/>
</dbReference>
<dbReference type="GO" id="GO:0008168">
    <property type="term" value="F:methyltransferase activity"/>
    <property type="evidence" value="ECO:0007669"/>
    <property type="project" value="UniProtKB-KW"/>
</dbReference>
<dbReference type="PANTHER" id="PTHR43861">
    <property type="entry name" value="TRANS-ACONITATE 2-METHYLTRANSFERASE-RELATED"/>
    <property type="match status" value="1"/>
</dbReference>
<keyword evidence="1 4" id="KW-0489">Methyltransferase</keyword>